<comment type="pathway">
    <text evidence="7">Carotenoid biosynthesis; staphyloxanthin biosynthesis; staphyloxanthin from farnesyl diphosphate: step 4/5.</text>
</comment>
<dbReference type="KEGG" id="plan:A1s21148_02855"/>
<name>A0AAC9YSF3_9ACTN</name>
<dbReference type="Pfam" id="PF00535">
    <property type="entry name" value="Glycos_transf_2"/>
    <property type="match status" value="1"/>
</dbReference>
<keyword evidence="2" id="KW-1003">Cell membrane</keyword>
<evidence type="ECO:0000256" key="8">
    <source>
        <dbReference type="ARBA" id="ARBA00038120"/>
    </source>
</evidence>
<organism evidence="12 13">
    <name type="scientific">Candidatus Planktophila lacus</name>
    <dbReference type="NCBI Taxonomy" id="1884913"/>
    <lineage>
        <taxon>Bacteria</taxon>
        <taxon>Bacillati</taxon>
        <taxon>Actinomycetota</taxon>
        <taxon>Actinomycetes</taxon>
        <taxon>Candidatus Nanopelagicales</taxon>
        <taxon>Candidatus Nanopelagicaceae</taxon>
        <taxon>Candidatus Planktophila</taxon>
    </lineage>
</organism>
<evidence type="ECO:0000313" key="12">
    <source>
        <dbReference type="EMBL" id="ASY11325.1"/>
    </source>
</evidence>
<sequence>MFFASVALLWLAVANFFTIRRPVAAIERSETVTILIPVRNEAENIADLVLSLQAQQFLNKSEIIFINDSSTDDTADKLQEAKDGGAQIKVINAPELLDGWLGKPWALQQGYLQAKGEIVVTLDADVRLTSTAIAQAIAMLGDRSFISPYPRQIAKTFSERLIQPLLQWSWMSTVPLRVAEKSTRTSLAVANGQFFLVRKNSLDQIGGFTAIAAEVLDDMELARALIKSGAFGGVADGSSLAQTRMYKNFSEIKAGYGKSLWKAFGSQSGSAAAIAFLFITGIAPVIAWFGGHPLGFFAYQFVVITRALSAARSRGRILDSILHPISSAILIYLIIYSWRARGAVTWKGRTL</sequence>
<protein>
    <recommendedName>
        <fullName evidence="9">4,4'-diaponeurosporenoate glycosyltransferase</fullName>
    </recommendedName>
</protein>
<dbReference type="InterPro" id="IPR029044">
    <property type="entry name" value="Nucleotide-diphossugar_trans"/>
</dbReference>
<evidence type="ECO:0000259" key="11">
    <source>
        <dbReference type="Pfam" id="PF00535"/>
    </source>
</evidence>
<keyword evidence="13" id="KW-1185">Reference proteome</keyword>
<keyword evidence="5 10" id="KW-0472">Membrane</keyword>
<evidence type="ECO:0000256" key="9">
    <source>
        <dbReference type="ARBA" id="ARBA00040345"/>
    </source>
</evidence>
<keyword evidence="4" id="KW-0808">Transferase</keyword>
<evidence type="ECO:0000256" key="1">
    <source>
        <dbReference type="ARBA" id="ARBA00004236"/>
    </source>
</evidence>
<comment type="similarity">
    <text evidence="8">Belongs to the glycosyltransferase 2 family. CrtQ subfamily.</text>
</comment>
<keyword evidence="10" id="KW-0812">Transmembrane</keyword>
<evidence type="ECO:0000256" key="7">
    <source>
        <dbReference type="ARBA" id="ARBA00037904"/>
    </source>
</evidence>
<feature type="transmembrane region" description="Helical" evidence="10">
    <location>
        <begin position="272"/>
        <end position="299"/>
    </location>
</feature>
<dbReference type="PANTHER" id="PTHR43646:SF2">
    <property type="entry name" value="GLYCOSYLTRANSFERASE 2-LIKE DOMAIN-CONTAINING PROTEIN"/>
    <property type="match status" value="1"/>
</dbReference>
<keyword evidence="3" id="KW-0328">Glycosyltransferase</keyword>
<evidence type="ECO:0000256" key="5">
    <source>
        <dbReference type="ARBA" id="ARBA00023136"/>
    </source>
</evidence>
<reference evidence="12 13" key="1">
    <citation type="submission" date="2016-07" db="EMBL/GenBank/DDBJ databases">
        <title>High microdiversification within the ubiquitous acI lineage of Actinobacteria.</title>
        <authorList>
            <person name="Neuenschwander S.M."/>
            <person name="Salcher M."/>
            <person name="Ghai R."/>
            <person name="Pernthaler J."/>
        </authorList>
    </citation>
    <scope>NUCLEOTIDE SEQUENCE [LARGE SCALE GENOMIC DNA]</scope>
    <source>
        <strain evidence="12">MMS-21-148</strain>
    </source>
</reference>
<dbReference type="Gene3D" id="3.90.550.10">
    <property type="entry name" value="Spore Coat Polysaccharide Biosynthesis Protein SpsA, Chain A"/>
    <property type="match status" value="1"/>
</dbReference>
<dbReference type="AlphaFoldDB" id="A0AAC9YSF3"/>
<dbReference type="GO" id="GO:0005886">
    <property type="term" value="C:plasma membrane"/>
    <property type="evidence" value="ECO:0007669"/>
    <property type="project" value="UniProtKB-SubCell"/>
</dbReference>
<proteinExistence type="inferred from homology"/>
<dbReference type="GO" id="GO:0016757">
    <property type="term" value="F:glycosyltransferase activity"/>
    <property type="evidence" value="ECO:0007669"/>
    <property type="project" value="UniProtKB-KW"/>
</dbReference>
<evidence type="ECO:0000256" key="10">
    <source>
        <dbReference type="SAM" id="Phobius"/>
    </source>
</evidence>
<accession>A0AAC9YSF3</accession>
<dbReference type="EMBL" id="CP016769">
    <property type="protein sequence ID" value="ASY11325.1"/>
    <property type="molecule type" value="Genomic_DNA"/>
</dbReference>
<gene>
    <name evidence="12" type="ORF">A1s21148_02855</name>
</gene>
<evidence type="ECO:0000256" key="4">
    <source>
        <dbReference type="ARBA" id="ARBA00022679"/>
    </source>
</evidence>
<evidence type="ECO:0000313" key="13">
    <source>
        <dbReference type="Proteomes" id="UP000217144"/>
    </source>
</evidence>
<dbReference type="CDD" id="cd06423">
    <property type="entry name" value="CESA_like"/>
    <property type="match status" value="1"/>
</dbReference>
<dbReference type="PANTHER" id="PTHR43646">
    <property type="entry name" value="GLYCOSYLTRANSFERASE"/>
    <property type="match status" value="1"/>
</dbReference>
<dbReference type="Proteomes" id="UP000217144">
    <property type="component" value="Chromosome"/>
</dbReference>
<comment type="function">
    <text evidence="6">Catalyzes the glycosylation of 4,4'-diaponeurosporenoate, i.e. the esterification of glucose at the C1'' position with the carboxyl group of 4,4'-diaponeurosporenic acid, to form glycosyl-4,4'-diaponeurosporenoate. This is a step in the biosynthesis of staphyloxanthin, an orange pigment present in most staphylococci strains.</text>
</comment>
<evidence type="ECO:0000256" key="2">
    <source>
        <dbReference type="ARBA" id="ARBA00022475"/>
    </source>
</evidence>
<dbReference type="InterPro" id="IPR001173">
    <property type="entry name" value="Glyco_trans_2-like"/>
</dbReference>
<comment type="subcellular location">
    <subcellularLocation>
        <location evidence="1">Cell membrane</location>
    </subcellularLocation>
</comment>
<dbReference type="SUPFAM" id="SSF53448">
    <property type="entry name" value="Nucleotide-diphospho-sugar transferases"/>
    <property type="match status" value="1"/>
</dbReference>
<evidence type="ECO:0000256" key="3">
    <source>
        <dbReference type="ARBA" id="ARBA00022676"/>
    </source>
</evidence>
<feature type="transmembrane region" description="Helical" evidence="10">
    <location>
        <begin position="320"/>
        <end position="338"/>
    </location>
</feature>
<feature type="domain" description="Glycosyltransferase 2-like" evidence="11">
    <location>
        <begin position="33"/>
        <end position="205"/>
    </location>
</feature>
<keyword evidence="10" id="KW-1133">Transmembrane helix</keyword>
<evidence type="ECO:0000256" key="6">
    <source>
        <dbReference type="ARBA" id="ARBA00037281"/>
    </source>
</evidence>